<dbReference type="EMBL" id="WTYR01000001">
    <property type="protein sequence ID" value="MXP10406.1"/>
    <property type="molecule type" value="Genomic_DNA"/>
</dbReference>
<dbReference type="InterPro" id="IPR010971">
    <property type="entry name" value="UbiH/COQ6"/>
</dbReference>
<proteinExistence type="inferred from homology"/>
<dbReference type="InterPro" id="IPR036188">
    <property type="entry name" value="FAD/NAD-bd_sf"/>
</dbReference>
<evidence type="ECO:0000256" key="6">
    <source>
        <dbReference type="ARBA" id="ARBA00023002"/>
    </source>
</evidence>
<comment type="pathway">
    <text evidence="2">Cofactor biosynthesis; ubiquinone biosynthesis.</text>
</comment>
<dbReference type="PRINTS" id="PR00420">
    <property type="entry name" value="RNGMNOXGNASE"/>
</dbReference>
<name>A0A6I4U3U5_9SPHN</name>
<keyword evidence="4" id="KW-0285">Flavoprotein</keyword>
<dbReference type="GO" id="GO:0004497">
    <property type="term" value="F:monooxygenase activity"/>
    <property type="evidence" value="ECO:0007669"/>
    <property type="project" value="UniProtKB-KW"/>
</dbReference>
<evidence type="ECO:0000256" key="7">
    <source>
        <dbReference type="ARBA" id="ARBA00023033"/>
    </source>
</evidence>
<dbReference type="SUPFAM" id="SSF51905">
    <property type="entry name" value="FAD/NAD(P)-binding domain"/>
    <property type="match status" value="1"/>
</dbReference>
<sequence>MQDFDIVAVGAGPTGLAFARALDGSGLRVALIERQPAEVLAAPPVDGREIALTQRSVDTLERLGAWDRIDPAEIYPLRGAQVFNGRSSLALHFDPGGGPQDRLGCLISNHLIRRSLFAAIEGQEGITLLAGAGVEQVHADRSGARITLADGRTLTARMLVAADSRFSATRDQLGIPAEINQLGRSMLVTRLEHEHSNRGIATEWFDYGQTIAMLPLGEHQSSAVLTLPSDAIERIADYAPAILAAEIERRFSGRLGAMRFVSGPHVYPLATTYARHFASDSAALIGDAAVGMHPVTAHGFNLGLQSSATLARLLCDAAAKHRPIATLLLLRRYEARHRLATRVLYSGTNLLVRLYTTEHRRARFARQVALVAAERLSPINSAITRMVLRH</sequence>
<dbReference type="InterPro" id="IPR002938">
    <property type="entry name" value="FAD-bd"/>
</dbReference>
<dbReference type="RefSeq" id="WP_160617014.1">
    <property type="nucleotide sequence ID" value="NZ_WTYR01000001.1"/>
</dbReference>
<dbReference type="Pfam" id="PF01494">
    <property type="entry name" value="FAD_binding_3"/>
    <property type="match status" value="1"/>
</dbReference>
<accession>A0A6I4U3U5</accession>
<evidence type="ECO:0000256" key="2">
    <source>
        <dbReference type="ARBA" id="ARBA00004749"/>
    </source>
</evidence>
<dbReference type="GO" id="GO:0016705">
    <property type="term" value="F:oxidoreductase activity, acting on paired donors, with incorporation or reduction of molecular oxygen"/>
    <property type="evidence" value="ECO:0007669"/>
    <property type="project" value="InterPro"/>
</dbReference>
<comment type="similarity">
    <text evidence="3">Belongs to the UbiH/COQ6 family.</text>
</comment>
<feature type="domain" description="FAD-binding" evidence="8">
    <location>
        <begin position="5"/>
        <end position="340"/>
    </location>
</feature>
<reference evidence="9 10" key="1">
    <citation type="submission" date="2019-12" db="EMBL/GenBank/DDBJ databases">
        <title>Genomic-based taxomic classification of the family Erythrobacteraceae.</title>
        <authorList>
            <person name="Xu L."/>
        </authorList>
    </citation>
    <scope>NUCLEOTIDE SEQUENCE [LARGE SCALE GENOMIC DNA]</scope>
    <source>
        <strain evidence="9 10">LMG 29519</strain>
    </source>
</reference>
<evidence type="ECO:0000313" key="10">
    <source>
        <dbReference type="Proteomes" id="UP000429229"/>
    </source>
</evidence>
<dbReference type="PANTHER" id="PTHR43876:SF25">
    <property type="entry name" value="MONOOXYGENASE NMA2164"/>
    <property type="match status" value="1"/>
</dbReference>
<dbReference type="GO" id="GO:0006744">
    <property type="term" value="P:ubiquinone biosynthetic process"/>
    <property type="evidence" value="ECO:0007669"/>
    <property type="project" value="UniProtKB-UniPathway"/>
</dbReference>
<dbReference type="PANTHER" id="PTHR43876">
    <property type="entry name" value="UBIQUINONE BIOSYNTHESIS MONOOXYGENASE COQ6, MITOCHONDRIAL"/>
    <property type="match status" value="1"/>
</dbReference>
<keyword evidence="7" id="KW-0503">Monooxygenase</keyword>
<organism evidence="9 10">
    <name type="scientific">Alteriqipengyuania halimionae</name>
    <dbReference type="NCBI Taxonomy" id="1926630"/>
    <lineage>
        <taxon>Bacteria</taxon>
        <taxon>Pseudomonadati</taxon>
        <taxon>Pseudomonadota</taxon>
        <taxon>Alphaproteobacteria</taxon>
        <taxon>Sphingomonadales</taxon>
        <taxon>Erythrobacteraceae</taxon>
        <taxon>Alteriqipengyuania</taxon>
    </lineage>
</organism>
<dbReference type="NCBIfam" id="TIGR01988">
    <property type="entry name" value="Ubi-OHases"/>
    <property type="match status" value="1"/>
</dbReference>
<gene>
    <name evidence="9" type="primary">ubiM</name>
    <name evidence="9" type="ORF">GRI68_09480</name>
</gene>
<dbReference type="OrthoDB" id="9796623at2"/>
<protein>
    <submittedName>
        <fullName evidence="9">5-demethoxyubiquinol-8 5-hydroxylase UbiM</fullName>
    </submittedName>
</protein>
<keyword evidence="10" id="KW-1185">Reference proteome</keyword>
<dbReference type="InterPro" id="IPR051205">
    <property type="entry name" value="UbiH/COQ6_monooxygenase"/>
</dbReference>
<evidence type="ECO:0000313" key="9">
    <source>
        <dbReference type="EMBL" id="MXP10406.1"/>
    </source>
</evidence>
<evidence type="ECO:0000259" key="8">
    <source>
        <dbReference type="Pfam" id="PF01494"/>
    </source>
</evidence>
<evidence type="ECO:0000256" key="4">
    <source>
        <dbReference type="ARBA" id="ARBA00022630"/>
    </source>
</evidence>
<comment type="caution">
    <text evidence="9">The sequence shown here is derived from an EMBL/GenBank/DDBJ whole genome shotgun (WGS) entry which is preliminary data.</text>
</comment>
<dbReference type="AlphaFoldDB" id="A0A6I4U3U5"/>
<keyword evidence="5" id="KW-0274">FAD</keyword>
<dbReference type="Proteomes" id="UP000429229">
    <property type="component" value="Unassembled WGS sequence"/>
</dbReference>
<dbReference type="NCBIfam" id="NF006593">
    <property type="entry name" value="PRK09126.1"/>
    <property type="match status" value="1"/>
</dbReference>
<evidence type="ECO:0000256" key="5">
    <source>
        <dbReference type="ARBA" id="ARBA00022827"/>
    </source>
</evidence>
<dbReference type="UniPathway" id="UPA00232"/>
<keyword evidence="6" id="KW-0560">Oxidoreductase</keyword>
<evidence type="ECO:0000256" key="3">
    <source>
        <dbReference type="ARBA" id="ARBA00005349"/>
    </source>
</evidence>
<dbReference type="Gene3D" id="3.50.50.60">
    <property type="entry name" value="FAD/NAD(P)-binding domain"/>
    <property type="match status" value="2"/>
</dbReference>
<dbReference type="GO" id="GO:0071949">
    <property type="term" value="F:FAD binding"/>
    <property type="evidence" value="ECO:0007669"/>
    <property type="project" value="InterPro"/>
</dbReference>
<comment type="cofactor">
    <cofactor evidence="1">
        <name>FAD</name>
        <dbReference type="ChEBI" id="CHEBI:57692"/>
    </cofactor>
</comment>
<evidence type="ECO:0000256" key="1">
    <source>
        <dbReference type="ARBA" id="ARBA00001974"/>
    </source>
</evidence>